<reference evidence="1 2" key="1">
    <citation type="submission" date="2016-11" db="EMBL/GenBank/DDBJ databases">
        <authorList>
            <person name="Jaros S."/>
            <person name="Januszkiewicz K."/>
            <person name="Wedrychowicz H."/>
        </authorList>
    </citation>
    <scope>NUCLEOTIDE SEQUENCE [LARGE SCALE GENOMIC DNA]</scope>
    <source>
        <strain evidence="1 2">DSM 14501</strain>
    </source>
</reference>
<sequence>MKKWEYKILNLKTKGVSNLILSKEDEERLNKLGKEGWELTTATPTVNGRNICCILKREVVE</sequence>
<evidence type="ECO:0008006" key="3">
    <source>
        <dbReference type="Google" id="ProtNLM"/>
    </source>
</evidence>
<name>A0A1M6MEC3_9FIRM</name>
<dbReference type="EMBL" id="FRAJ01000004">
    <property type="protein sequence ID" value="SHJ81797.1"/>
    <property type="molecule type" value="Genomic_DNA"/>
</dbReference>
<dbReference type="Proteomes" id="UP000184082">
    <property type="component" value="Unassembled WGS sequence"/>
</dbReference>
<accession>A0A1M6MEC3</accession>
<dbReference type="InterPro" id="IPR025234">
    <property type="entry name" value="YjzH-like"/>
</dbReference>
<gene>
    <name evidence="1" type="ORF">SAMN02745883_00507</name>
</gene>
<keyword evidence="2" id="KW-1185">Reference proteome</keyword>
<protein>
    <recommendedName>
        <fullName evidence="3">DUF4177 domain-containing protein</fullName>
    </recommendedName>
</protein>
<dbReference type="RefSeq" id="WP_072965817.1">
    <property type="nucleotide sequence ID" value="NZ_FRAJ01000004.1"/>
</dbReference>
<proteinExistence type="predicted"/>
<evidence type="ECO:0000313" key="1">
    <source>
        <dbReference type="EMBL" id="SHJ81797.1"/>
    </source>
</evidence>
<dbReference type="Pfam" id="PF13783">
    <property type="entry name" value="DUF4177"/>
    <property type="match status" value="1"/>
</dbReference>
<organism evidence="1 2">
    <name type="scientific">Caminicella sporogenes DSM 14501</name>
    <dbReference type="NCBI Taxonomy" id="1121266"/>
    <lineage>
        <taxon>Bacteria</taxon>
        <taxon>Bacillati</taxon>
        <taxon>Bacillota</taxon>
        <taxon>Clostridia</taxon>
        <taxon>Peptostreptococcales</taxon>
        <taxon>Caminicellaceae</taxon>
        <taxon>Caminicella</taxon>
    </lineage>
</organism>
<dbReference type="AlphaFoldDB" id="A0A1M6MEC3"/>
<dbReference type="STRING" id="1121266.SAMN02745883_00507"/>
<evidence type="ECO:0000313" key="2">
    <source>
        <dbReference type="Proteomes" id="UP000184082"/>
    </source>
</evidence>